<protein>
    <submittedName>
        <fullName evidence="2">Uncharacterized protein</fullName>
    </submittedName>
</protein>
<comment type="caution">
    <text evidence="2">The sequence shown here is derived from an EMBL/GenBank/DDBJ whole genome shotgun (WGS) entry which is preliminary data.</text>
</comment>
<name>A0ABS5AAT4_9PSEU</name>
<feature type="transmembrane region" description="Helical" evidence="1">
    <location>
        <begin position="36"/>
        <end position="56"/>
    </location>
</feature>
<proteinExistence type="predicted"/>
<dbReference type="RefSeq" id="WP_086787029.1">
    <property type="nucleotide sequence ID" value="NZ_JAGIOO010000001.1"/>
</dbReference>
<evidence type="ECO:0000256" key="1">
    <source>
        <dbReference type="SAM" id="Phobius"/>
    </source>
</evidence>
<gene>
    <name evidence="2" type="ORF">JOF53_002560</name>
</gene>
<reference evidence="2 3" key="1">
    <citation type="submission" date="2021-03" db="EMBL/GenBank/DDBJ databases">
        <title>Sequencing the genomes of 1000 actinobacteria strains.</title>
        <authorList>
            <person name="Klenk H.-P."/>
        </authorList>
    </citation>
    <scope>NUCLEOTIDE SEQUENCE [LARGE SCALE GENOMIC DNA]</scope>
    <source>
        <strain evidence="2 3">DSM 44580</strain>
    </source>
</reference>
<dbReference type="EMBL" id="JAGIOO010000001">
    <property type="protein sequence ID" value="MBP2473688.1"/>
    <property type="molecule type" value="Genomic_DNA"/>
</dbReference>
<dbReference type="Proteomes" id="UP001519363">
    <property type="component" value="Unassembled WGS sequence"/>
</dbReference>
<keyword evidence="1" id="KW-0472">Membrane</keyword>
<sequence length="134" mass="13776">MRLDRYTATGLACVFAGFLTLAPAVALHLGGLLGLSSALFLAVAALVPLGTGLLFLRWAGKDRRERLRAGLAAIEAVTDESLRDALHACVAVGLTGVRISMAELTALAGTKAAAGDGEATITVIGAHPQARSRR</sequence>
<organism evidence="2 3">
    <name type="scientific">Crossiella equi</name>
    <dbReference type="NCBI Taxonomy" id="130796"/>
    <lineage>
        <taxon>Bacteria</taxon>
        <taxon>Bacillati</taxon>
        <taxon>Actinomycetota</taxon>
        <taxon>Actinomycetes</taxon>
        <taxon>Pseudonocardiales</taxon>
        <taxon>Pseudonocardiaceae</taxon>
        <taxon>Crossiella</taxon>
    </lineage>
</organism>
<accession>A0ABS5AAT4</accession>
<keyword evidence="1" id="KW-0812">Transmembrane</keyword>
<keyword evidence="3" id="KW-1185">Reference proteome</keyword>
<evidence type="ECO:0000313" key="2">
    <source>
        <dbReference type="EMBL" id="MBP2473688.1"/>
    </source>
</evidence>
<evidence type="ECO:0000313" key="3">
    <source>
        <dbReference type="Proteomes" id="UP001519363"/>
    </source>
</evidence>
<keyword evidence="1" id="KW-1133">Transmembrane helix</keyword>